<keyword evidence="2" id="KW-0238">DNA-binding</keyword>
<protein>
    <submittedName>
        <fullName evidence="5">Helix-turn-helix transcriptional regulator</fullName>
    </submittedName>
</protein>
<dbReference type="InterPro" id="IPR053142">
    <property type="entry name" value="PchR_regulatory_protein"/>
</dbReference>
<dbReference type="SMART" id="SM00342">
    <property type="entry name" value="HTH_ARAC"/>
    <property type="match status" value="1"/>
</dbReference>
<dbReference type="SUPFAM" id="SSF46689">
    <property type="entry name" value="Homeodomain-like"/>
    <property type="match status" value="2"/>
</dbReference>
<dbReference type="PANTHER" id="PTHR47893:SF1">
    <property type="entry name" value="REGULATORY PROTEIN PCHR"/>
    <property type="match status" value="1"/>
</dbReference>
<evidence type="ECO:0000313" key="6">
    <source>
        <dbReference type="Proteomes" id="UP000651156"/>
    </source>
</evidence>
<dbReference type="EMBL" id="JADEWN010000040">
    <property type="protein sequence ID" value="MBE9191816.1"/>
    <property type="molecule type" value="Genomic_DNA"/>
</dbReference>
<evidence type="ECO:0000256" key="2">
    <source>
        <dbReference type="ARBA" id="ARBA00023125"/>
    </source>
</evidence>
<name>A0ABR9UU55_9CHRO</name>
<dbReference type="PRINTS" id="PR00032">
    <property type="entry name" value="HTHARAC"/>
</dbReference>
<evidence type="ECO:0000259" key="4">
    <source>
        <dbReference type="PROSITE" id="PS01124"/>
    </source>
</evidence>
<organism evidence="5 6">
    <name type="scientific">Gloeocapsopsis crepidinum LEGE 06123</name>
    <dbReference type="NCBI Taxonomy" id="588587"/>
    <lineage>
        <taxon>Bacteria</taxon>
        <taxon>Bacillati</taxon>
        <taxon>Cyanobacteriota</taxon>
        <taxon>Cyanophyceae</taxon>
        <taxon>Oscillatoriophycideae</taxon>
        <taxon>Chroococcales</taxon>
        <taxon>Chroococcaceae</taxon>
        <taxon>Gloeocapsopsis</taxon>
    </lineage>
</organism>
<keyword evidence="3" id="KW-0804">Transcription</keyword>
<dbReference type="PANTHER" id="PTHR47893">
    <property type="entry name" value="REGULATORY PROTEIN PCHR"/>
    <property type="match status" value="1"/>
</dbReference>
<dbReference type="Gene3D" id="1.10.10.60">
    <property type="entry name" value="Homeodomain-like"/>
    <property type="match status" value="1"/>
</dbReference>
<sequence>MAITLSEQDWNDLWQQGKHNGSVVCQSDGWETLEQGYLPYLGKVHEWEMQLREGLCIGVYDYNLTDDIICISQNSGCIDSCLSFFVSGDVRTTLHGLTDCVDEVVGRNYLSCIPNVPETETWQAGQRLIRLQIALDPYSFFHELTLEQLTQLPAEVRQVAASGDIKPYYRSGITTPEMAVVMHQILHCPYHGLTKRMYLEGKALELLTLQFSQFVQDNRISQSSALRSDDIERIHYAREILLARLHDPPSLIELARIVGINDNKLKIGFRHCFGTTVFGYLHQCRMERSRQYLKAGGMTVSEVAKAVGFVNRGYFAASFRRKFGVNPRDYLNQMQKTPASDRKNSG</sequence>
<evidence type="ECO:0000313" key="5">
    <source>
        <dbReference type="EMBL" id="MBE9191816.1"/>
    </source>
</evidence>
<comment type="caution">
    <text evidence="5">The sequence shown here is derived from an EMBL/GenBank/DDBJ whole genome shotgun (WGS) entry which is preliminary data.</text>
</comment>
<keyword evidence="1" id="KW-0805">Transcription regulation</keyword>
<evidence type="ECO:0000256" key="1">
    <source>
        <dbReference type="ARBA" id="ARBA00023015"/>
    </source>
</evidence>
<dbReference type="InterPro" id="IPR020449">
    <property type="entry name" value="Tscrpt_reg_AraC-type_HTH"/>
</dbReference>
<accession>A0ABR9UU55</accession>
<dbReference type="RefSeq" id="WP_193933007.1">
    <property type="nucleotide sequence ID" value="NZ_CAWPMZ010000073.1"/>
</dbReference>
<feature type="domain" description="HTH araC/xylS-type" evidence="4">
    <location>
        <begin position="235"/>
        <end position="333"/>
    </location>
</feature>
<reference evidence="5 6" key="1">
    <citation type="submission" date="2020-10" db="EMBL/GenBank/DDBJ databases">
        <authorList>
            <person name="Castelo-Branco R."/>
            <person name="Eusebio N."/>
            <person name="Adriana R."/>
            <person name="Vieira A."/>
            <person name="Brugerolle De Fraissinette N."/>
            <person name="Rezende De Castro R."/>
            <person name="Schneider M.P."/>
            <person name="Vasconcelos V."/>
            <person name="Leao P.N."/>
        </authorList>
    </citation>
    <scope>NUCLEOTIDE SEQUENCE [LARGE SCALE GENOMIC DNA]</scope>
    <source>
        <strain evidence="5 6">LEGE 06123</strain>
    </source>
</reference>
<dbReference type="PROSITE" id="PS01124">
    <property type="entry name" value="HTH_ARAC_FAMILY_2"/>
    <property type="match status" value="1"/>
</dbReference>
<dbReference type="InterPro" id="IPR018060">
    <property type="entry name" value="HTH_AraC"/>
</dbReference>
<dbReference type="Pfam" id="PF12833">
    <property type="entry name" value="HTH_18"/>
    <property type="match status" value="1"/>
</dbReference>
<dbReference type="Proteomes" id="UP000651156">
    <property type="component" value="Unassembled WGS sequence"/>
</dbReference>
<keyword evidence="6" id="KW-1185">Reference proteome</keyword>
<gene>
    <name evidence="5" type="ORF">IQ230_15950</name>
</gene>
<evidence type="ECO:0000256" key="3">
    <source>
        <dbReference type="ARBA" id="ARBA00023163"/>
    </source>
</evidence>
<proteinExistence type="predicted"/>
<dbReference type="InterPro" id="IPR009057">
    <property type="entry name" value="Homeodomain-like_sf"/>
</dbReference>